<proteinExistence type="inferred from homology"/>
<comment type="catalytic activity">
    <reaction evidence="3">
        <text>cytidine(34) in elongator tRNA(Met) + acetate + ATP = N(4)-acetylcytidine(34) in elongator tRNA(Met) + AMP + diphosphate</text>
        <dbReference type="Rhea" id="RHEA:58144"/>
        <dbReference type="Rhea" id="RHEA-COMP:10693"/>
        <dbReference type="Rhea" id="RHEA-COMP:10694"/>
        <dbReference type="ChEBI" id="CHEBI:30089"/>
        <dbReference type="ChEBI" id="CHEBI:30616"/>
        <dbReference type="ChEBI" id="CHEBI:33019"/>
        <dbReference type="ChEBI" id="CHEBI:74900"/>
        <dbReference type="ChEBI" id="CHEBI:82748"/>
        <dbReference type="ChEBI" id="CHEBI:456215"/>
    </reaction>
</comment>
<comment type="caution">
    <text evidence="4">The sequence shown here is derived from an EMBL/GenBank/DDBJ whole genome shotgun (WGS) entry which is preliminary data.</text>
</comment>
<dbReference type="HAMAP" id="MF_01539">
    <property type="entry name" value="TmcAL"/>
    <property type="match status" value="1"/>
</dbReference>
<dbReference type="EMBL" id="JBHSOZ010000003">
    <property type="protein sequence ID" value="MFC5712257.1"/>
    <property type="molecule type" value="Genomic_DNA"/>
</dbReference>
<evidence type="ECO:0000256" key="2">
    <source>
        <dbReference type="ARBA" id="ARBA00022694"/>
    </source>
</evidence>
<gene>
    <name evidence="3" type="primary">tmcAL</name>
    <name evidence="4" type="ORF">ACFPU1_05645</name>
</gene>
<comment type="similarity">
    <text evidence="3">Belongs to the TmcAL family.</text>
</comment>
<dbReference type="SUPFAM" id="SSF52374">
    <property type="entry name" value="Nucleotidylyl transferase"/>
    <property type="match status" value="1"/>
</dbReference>
<evidence type="ECO:0000256" key="1">
    <source>
        <dbReference type="ARBA" id="ARBA00022598"/>
    </source>
</evidence>
<dbReference type="EC" id="6.3.4.-" evidence="3"/>
<evidence type="ECO:0000313" key="5">
    <source>
        <dbReference type="Proteomes" id="UP001596142"/>
    </source>
</evidence>
<dbReference type="InterPro" id="IPR008513">
    <property type="entry name" value="tRNA(Met)_cyd_acetate_ligase"/>
</dbReference>
<dbReference type="Proteomes" id="UP001596142">
    <property type="component" value="Unassembled WGS sequence"/>
</dbReference>
<dbReference type="NCBIfam" id="NF010191">
    <property type="entry name" value="PRK13670.1"/>
    <property type="match status" value="1"/>
</dbReference>
<name>A0ABW0YLA6_9BACI</name>
<feature type="binding site" evidence="3">
    <location>
        <position position="162"/>
    </location>
    <ligand>
        <name>ATP</name>
        <dbReference type="ChEBI" id="CHEBI:30616"/>
    </ligand>
</feature>
<keyword evidence="3" id="KW-0547">Nucleotide-binding</keyword>
<reference evidence="5" key="1">
    <citation type="journal article" date="2019" name="Int. J. Syst. Evol. Microbiol.">
        <title>The Global Catalogue of Microorganisms (GCM) 10K type strain sequencing project: providing services to taxonomists for standard genome sequencing and annotation.</title>
        <authorList>
            <consortium name="The Broad Institute Genomics Platform"/>
            <consortium name="The Broad Institute Genome Sequencing Center for Infectious Disease"/>
            <person name="Wu L."/>
            <person name="Ma J."/>
        </authorList>
    </citation>
    <scope>NUCLEOTIDE SEQUENCE [LARGE SCALE GENOMIC DNA]</scope>
    <source>
        <strain evidence="5">CECT 7184</strain>
    </source>
</reference>
<comment type="subcellular location">
    <subcellularLocation>
        <location evidence="3">Cytoplasm</location>
    </subcellularLocation>
</comment>
<sequence>MKVTGLIVEYNPFHNGHLYHLQESRSSTNADIIICVMSGYFLQRGEPALVSRRTRTKMALAGGADIVVELPYAYSVQHASLFSRGAVAVLEAMGADTVVFGSEHGKITPFLELDSFLMDHQAQYESHIQSFVKQGMSYPRASSAAFSQLNPGHDLPDISQPNNILGYNYVKAIRELKAKIKPATIKRIGAGYHEKEKNSQSIASATGIRHELIEKQNHLEAVADTMPSSSFDQLKEDQDHQPDFFHWNLYYPFLQANLLTASPSRLRGIYEAEEGLENRFISQAKQHSSFTAFIEAVKTKRYTWTRLQRLATHILTDSDKELMLKVLQAHKLESIRLLGMNENGQKYLSLARKEMEIPLATKMNRKKGPQAVLDEKAALAYFLPLPPSKRIQRYKEEYSLPPVRFASKEDRFLSN</sequence>
<protein>
    <recommendedName>
        <fullName evidence="3">tRNA(Met) cytidine acetate ligase</fullName>
        <ecNumber evidence="3">6.3.4.-</ecNumber>
    </recommendedName>
</protein>
<organism evidence="4 5">
    <name type="scientific">Thalassorhabdus alkalitolerans</name>
    <dbReference type="NCBI Taxonomy" id="2282697"/>
    <lineage>
        <taxon>Bacteria</taxon>
        <taxon>Bacillati</taxon>
        <taxon>Bacillota</taxon>
        <taxon>Bacilli</taxon>
        <taxon>Bacillales</taxon>
        <taxon>Bacillaceae</taxon>
        <taxon>Thalassorhabdus</taxon>
    </lineage>
</organism>
<keyword evidence="2 3" id="KW-0819">tRNA processing</keyword>
<evidence type="ECO:0000256" key="3">
    <source>
        <dbReference type="HAMAP-Rule" id="MF_01539"/>
    </source>
</evidence>
<keyword evidence="1 3" id="KW-0436">Ligase</keyword>
<keyword evidence="3" id="KW-0694">RNA-binding</keyword>
<dbReference type="Gene3D" id="3.40.50.620">
    <property type="entry name" value="HUPs"/>
    <property type="match status" value="1"/>
</dbReference>
<feature type="binding site" evidence="3">
    <location>
        <begin position="187"/>
        <end position="188"/>
    </location>
    <ligand>
        <name>ATP</name>
        <dbReference type="ChEBI" id="CHEBI:30616"/>
    </ligand>
</feature>
<keyword evidence="5" id="KW-1185">Reference proteome</keyword>
<dbReference type="InterPro" id="IPR014729">
    <property type="entry name" value="Rossmann-like_a/b/a_fold"/>
</dbReference>
<dbReference type="PANTHER" id="PTHR37825:SF1">
    <property type="entry name" value="TRNA(MET) CYTIDINE ACETATE LIGASE"/>
    <property type="match status" value="1"/>
</dbReference>
<evidence type="ECO:0000313" key="4">
    <source>
        <dbReference type="EMBL" id="MFC5712257.1"/>
    </source>
</evidence>
<accession>A0ABW0YLA6</accession>
<comment type="function">
    <text evidence="3">Catalyzes the formation of N(4)-acetylcytidine (ac(4)C) at the wobble position of elongator tRNA(Met), using acetate and ATP as substrates. First activates an acetate ion to form acetyladenylate (Ac-AMP) and then transfers the acetyl group to tRNA to form ac(4)C34.</text>
</comment>
<keyword evidence="3" id="KW-0963">Cytoplasm</keyword>
<feature type="binding site" evidence="3">
    <location>
        <position position="101"/>
    </location>
    <ligand>
        <name>ATP</name>
        <dbReference type="ChEBI" id="CHEBI:30616"/>
    </ligand>
</feature>
<feature type="binding site" evidence="3">
    <location>
        <begin position="7"/>
        <end position="20"/>
    </location>
    <ligand>
        <name>ATP</name>
        <dbReference type="ChEBI" id="CHEBI:30616"/>
    </ligand>
</feature>
<dbReference type="RefSeq" id="WP_054635243.1">
    <property type="nucleotide sequence ID" value="NZ_JBHSOZ010000003.1"/>
</dbReference>
<dbReference type="PANTHER" id="PTHR37825">
    <property type="entry name" value="TRNA(MET) CYTIDINE ACETATE LIGASE"/>
    <property type="match status" value="1"/>
</dbReference>
<keyword evidence="3" id="KW-0820">tRNA-binding</keyword>
<dbReference type="Pfam" id="PF05636">
    <property type="entry name" value="HIGH_NTase1"/>
    <property type="match status" value="1"/>
</dbReference>
<keyword evidence="3" id="KW-0067">ATP-binding</keyword>